<feature type="compositionally biased region" description="Polar residues" evidence="1">
    <location>
        <begin position="19"/>
        <end position="34"/>
    </location>
</feature>
<reference evidence="2 3" key="1">
    <citation type="submission" date="2019-04" db="EMBL/GenBank/DDBJ databases">
        <authorList>
            <consortium name="DOE Joint Genome Institute"/>
            <person name="Mondo S."/>
            <person name="Kjaerbolling I."/>
            <person name="Vesth T."/>
            <person name="Frisvad J.C."/>
            <person name="Nybo J.L."/>
            <person name="Theobald S."/>
            <person name="Kildgaard S."/>
            <person name="Isbrandt T."/>
            <person name="Kuo A."/>
            <person name="Sato A."/>
            <person name="Lyhne E.K."/>
            <person name="Kogle M.E."/>
            <person name="Wiebenga A."/>
            <person name="Kun R.S."/>
            <person name="Lubbers R.J."/>
            <person name="Makela M.R."/>
            <person name="Barry K."/>
            <person name="Chovatia M."/>
            <person name="Clum A."/>
            <person name="Daum C."/>
            <person name="Haridas S."/>
            <person name="He G."/>
            <person name="LaButti K."/>
            <person name="Lipzen A."/>
            <person name="Riley R."/>
            <person name="Salamov A."/>
            <person name="Simmons B.A."/>
            <person name="Magnuson J.K."/>
            <person name="Henrissat B."/>
            <person name="Mortensen U.H."/>
            <person name="Larsen T.O."/>
            <person name="Devries R.P."/>
            <person name="Grigoriev I.V."/>
            <person name="Machida M."/>
            <person name="Baker S.E."/>
            <person name="Andersen M.R."/>
            <person name="Cantor M.N."/>
            <person name="Hua S.X."/>
        </authorList>
    </citation>
    <scope>NUCLEOTIDE SEQUENCE [LARGE SCALE GENOMIC DNA]</scope>
    <source>
        <strain evidence="2 3">CBS 119388</strain>
    </source>
</reference>
<organism evidence="2 3">
    <name type="scientific">Aspergillus pseudonomiae</name>
    <dbReference type="NCBI Taxonomy" id="1506151"/>
    <lineage>
        <taxon>Eukaryota</taxon>
        <taxon>Fungi</taxon>
        <taxon>Dikarya</taxon>
        <taxon>Ascomycota</taxon>
        <taxon>Pezizomycotina</taxon>
        <taxon>Eurotiomycetes</taxon>
        <taxon>Eurotiomycetidae</taxon>
        <taxon>Eurotiales</taxon>
        <taxon>Aspergillaceae</taxon>
        <taxon>Aspergillus</taxon>
        <taxon>Aspergillus subgen. Circumdati</taxon>
    </lineage>
</organism>
<dbReference type="AlphaFoldDB" id="A0A5N7CY69"/>
<dbReference type="RefSeq" id="XP_031936016.1">
    <property type="nucleotide sequence ID" value="XM_032083444.1"/>
</dbReference>
<evidence type="ECO:0000313" key="3">
    <source>
        <dbReference type="Proteomes" id="UP000325579"/>
    </source>
</evidence>
<feature type="region of interest" description="Disordered" evidence="1">
    <location>
        <begin position="19"/>
        <end position="41"/>
    </location>
</feature>
<keyword evidence="3" id="KW-1185">Reference proteome</keyword>
<sequence length="81" mass="8810">MSRTNCQLSMLVCTTTSSGRPILSSQHSPLNQSGIPPMIPSPRERGRLGITICANLFPGLGRYVTVRALDRLAWCPMDPSP</sequence>
<dbReference type="Proteomes" id="UP000325579">
    <property type="component" value="Unassembled WGS sequence"/>
</dbReference>
<dbReference type="EMBL" id="ML736850">
    <property type="protein sequence ID" value="KAE8398697.1"/>
    <property type="molecule type" value="Genomic_DNA"/>
</dbReference>
<protein>
    <submittedName>
        <fullName evidence="2">Uncharacterized protein</fullName>
    </submittedName>
</protein>
<gene>
    <name evidence="2" type="ORF">BDV37DRAFT_262584</name>
</gene>
<dbReference type="GeneID" id="43668135"/>
<evidence type="ECO:0000256" key="1">
    <source>
        <dbReference type="SAM" id="MobiDB-lite"/>
    </source>
</evidence>
<accession>A0A5N7CY69</accession>
<evidence type="ECO:0000313" key="2">
    <source>
        <dbReference type="EMBL" id="KAE8398697.1"/>
    </source>
</evidence>
<proteinExistence type="predicted"/>
<name>A0A5N7CY69_9EURO</name>